<gene>
    <name evidence="2" type="ORF">BE17_49825</name>
</gene>
<dbReference type="AlphaFoldDB" id="A0A150SC99"/>
<feature type="region of interest" description="Disordered" evidence="1">
    <location>
        <begin position="23"/>
        <end position="48"/>
    </location>
</feature>
<evidence type="ECO:0000313" key="3">
    <source>
        <dbReference type="Proteomes" id="UP000075635"/>
    </source>
</evidence>
<accession>A0A150SC99</accession>
<dbReference type="PANTHER" id="PTHR39441:SF1">
    <property type="entry name" value="DUF2252 DOMAIN-CONTAINING PROTEIN"/>
    <property type="match status" value="1"/>
</dbReference>
<organism evidence="2 3">
    <name type="scientific">Sorangium cellulosum</name>
    <name type="common">Polyangium cellulosum</name>
    <dbReference type="NCBI Taxonomy" id="56"/>
    <lineage>
        <taxon>Bacteria</taxon>
        <taxon>Pseudomonadati</taxon>
        <taxon>Myxococcota</taxon>
        <taxon>Polyangia</taxon>
        <taxon>Polyangiales</taxon>
        <taxon>Polyangiaceae</taxon>
        <taxon>Sorangium</taxon>
    </lineage>
</organism>
<proteinExistence type="predicted"/>
<sequence length="478" mass="53667">MTTVDGSSTVAAEWAVPRLSAEERAARGKAERAEIPRAAHGTWKAPPHRRDPIALLEQQATTRMPELVPIRYGRMLVSPFTFYRGAACVMASDLAATTRSGLRVQLCGDAHLSNFGVFGSAERRLMFDINDFDETLPGPWDWDVKRLAASMELAGRDNGFSKSARSDIVLKTVREYREAMRSFAALRNLDVWYASLDIEQIFDRFRSSVGRKRLRVTERNLAKARTKDSIQAYEMLTHEVDGRRRIISDPPLIVPMDELLKGAAREQIEQQVREILRGYRRTLQADRRHLMEEYSFADMAHKVVGVGSVGSRAWIILLVGRDDQDPLFLQAKEAQASVLEPFLGKSEYRNSGERVVAGQRLMQAASDIFLGWQRVEGADGIERDFYVRQLRDWKFSVDIAALDQVVLTTYGRLCGWTLARAHARSGDRIAIAAYLGKADTFDEAIASFAIAYADQTERDHEALAAAVKNGRIQAETGL</sequence>
<dbReference type="PANTHER" id="PTHR39441">
    <property type="entry name" value="DUF2252 DOMAIN-CONTAINING PROTEIN"/>
    <property type="match status" value="1"/>
</dbReference>
<protein>
    <recommendedName>
        <fullName evidence="4">DUF2252 domain-containing protein</fullName>
    </recommendedName>
</protein>
<dbReference type="InterPro" id="IPR018721">
    <property type="entry name" value="DUF2252"/>
</dbReference>
<evidence type="ECO:0008006" key="4">
    <source>
        <dbReference type="Google" id="ProtNLM"/>
    </source>
</evidence>
<name>A0A150SC99_SORCE</name>
<dbReference type="EMBL" id="JEMB01001155">
    <property type="protein sequence ID" value="KYF90075.1"/>
    <property type="molecule type" value="Genomic_DNA"/>
</dbReference>
<dbReference type="Pfam" id="PF10009">
    <property type="entry name" value="DUF2252"/>
    <property type="match status" value="1"/>
</dbReference>
<reference evidence="2 3" key="1">
    <citation type="submission" date="2014-02" db="EMBL/GenBank/DDBJ databases">
        <title>The small core and large imbalanced accessory genome model reveals a collaborative survival strategy of Sorangium cellulosum strains in nature.</title>
        <authorList>
            <person name="Han K."/>
            <person name="Peng R."/>
            <person name="Blom J."/>
            <person name="Li Y.-Z."/>
        </authorList>
    </citation>
    <scope>NUCLEOTIDE SEQUENCE [LARGE SCALE GENOMIC DNA]</scope>
    <source>
        <strain evidence="2 3">So0011-07</strain>
    </source>
</reference>
<comment type="caution">
    <text evidence="2">The sequence shown here is derived from an EMBL/GenBank/DDBJ whole genome shotgun (WGS) entry which is preliminary data.</text>
</comment>
<feature type="compositionally biased region" description="Basic and acidic residues" evidence="1">
    <location>
        <begin position="23"/>
        <end position="37"/>
    </location>
</feature>
<dbReference type="Proteomes" id="UP000075635">
    <property type="component" value="Unassembled WGS sequence"/>
</dbReference>
<evidence type="ECO:0000313" key="2">
    <source>
        <dbReference type="EMBL" id="KYF90075.1"/>
    </source>
</evidence>
<evidence type="ECO:0000256" key="1">
    <source>
        <dbReference type="SAM" id="MobiDB-lite"/>
    </source>
</evidence>